<feature type="transmembrane region" description="Helical" evidence="10">
    <location>
        <begin position="349"/>
        <end position="367"/>
    </location>
</feature>
<dbReference type="eggNOG" id="COG1696">
    <property type="taxonomic scope" value="Bacteria"/>
</dbReference>
<keyword evidence="6 10" id="KW-1133">Transmembrane helix</keyword>
<feature type="transmembrane region" description="Helical" evidence="10">
    <location>
        <begin position="413"/>
        <end position="430"/>
    </location>
</feature>
<dbReference type="PANTHER" id="PTHR13285">
    <property type="entry name" value="ACYLTRANSFERASE"/>
    <property type="match status" value="1"/>
</dbReference>
<comment type="similarity">
    <text evidence="2 9">Belongs to the membrane-bound acyltransferase family.</text>
</comment>
<dbReference type="PANTHER" id="PTHR13285:SF23">
    <property type="entry name" value="TEICHOIC ACID D-ALANYLTRANSFERASE"/>
    <property type="match status" value="1"/>
</dbReference>
<evidence type="ECO:0000256" key="3">
    <source>
        <dbReference type="ARBA" id="ARBA00022475"/>
    </source>
</evidence>
<dbReference type="PIRSF" id="PIRSF500217">
    <property type="entry name" value="AlgI"/>
    <property type="match status" value="1"/>
</dbReference>
<feature type="transmembrane region" description="Helical" evidence="10">
    <location>
        <begin position="139"/>
        <end position="160"/>
    </location>
</feature>
<reference evidence="12" key="1">
    <citation type="submission" date="2012-06" db="EMBL/GenBank/DDBJ databases">
        <title>The complete genome of Flexibacter litoralis DSM 6794.</title>
        <authorList>
            <person name="Lucas S."/>
            <person name="Copeland A."/>
            <person name="Lapidus A."/>
            <person name="Glavina del Rio T."/>
            <person name="Dalin E."/>
            <person name="Tice H."/>
            <person name="Bruce D."/>
            <person name="Goodwin L."/>
            <person name="Pitluck S."/>
            <person name="Peters L."/>
            <person name="Ovchinnikova G."/>
            <person name="Lu M."/>
            <person name="Kyrpides N."/>
            <person name="Mavromatis K."/>
            <person name="Ivanova N."/>
            <person name="Brettin T."/>
            <person name="Detter J.C."/>
            <person name="Han C."/>
            <person name="Larimer F."/>
            <person name="Land M."/>
            <person name="Hauser L."/>
            <person name="Markowitz V."/>
            <person name="Cheng J.-F."/>
            <person name="Hugenholtz P."/>
            <person name="Woyke T."/>
            <person name="Wu D."/>
            <person name="Spring S."/>
            <person name="Lang E."/>
            <person name="Kopitz M."/>
            <person name="Brambilla E."/>
            <person name="Klenk H.-P."/>
            <person name="Eisen J.A."/>
        </authorList>
    </citation>
    <scope>NUCLEOTIDE SEQUENCE [LARGE SCALE GENOMIC DNA]</scope>
    <source>
        <strain evidence="12">ATCC 23117 / DSM 6794 / NBRC 15988 / NCIMB 1366 / Sio-4</strain>
    </source>
</reference>
<feature type="transmembrane region" description="Helical" evidence="10">
    <location>
        <begin position="101"/>
        <end position="119"/>
    </location>
</feature>
<dbReference type="Pfam" id="PF03062">
    <property type="entry name" value="MBOAT"/>
    <property type="match status" value="1"/>
</dbReference>
<sequence>MIEFERLINHILNQFLIYTQNAPLLFNSGTFLVLFLLFYGGYIFLYKNDLLRIVYVIAFSFFFYYKSSGGFVFLLGFSAIFNYLSGFFIDSFQLKRNRKIVLWFSILINVGLLFYFKYTFFFLKNWNTITSQNIQLESIFLPIGISFFTFQAISYVVDVYKREISACRNLFDFTFYLSFFPQLVAGPIVRAKDFLPQIRQKLEFDSVTLGWGLFWILKGLFKKAVLADYLAQYVDLIYSNEAGYTGFEHLLAMYGYTIQIYCDFSGYSDMAIGLAMLMGYELCINFDRPYLATSITDFWRRWHISLSTWLKDYIYIPLGGNRHGIFRMYLALMATMLIGGFWHGADWKFIFWGAMHGVGLVVHKIYLTFISEFRKNNLVTTTIYEKIETNKVNLFKKIIIDTSSNLSNSIKNSLGWLITFHFVAFLWVFFRAESFEKAWFSIQKIFTATDFNYALPFWETRPLFITMLFVGLFIHFSSKLSYNNLGNYFASLPFWAKAICFLVVIQIILQTQSEGVQPFIYFQF</sequence>
<dbReference type="STRING" id="880071.Fleli_3771"/>
<evidence type="ECO:0000256" key="4">
    <source>
        <dbReference type="ARBA" id="ARBA00022679"/>
    </source>
</evidence>
<dbReference type="Proteomes" id="UP000006054">
    <property type="component" value="Chromosome"/>
</dbReference>
<organism evidence="11 12">
    <name type="scientific">Bernardetia litoralis (strain ATCC 23117 / DSM 6794 / NBRC 15988 / NCIMB 1366 / Fx l1 / Sio-4)</name>
    <name type="common">Flexibacter litoralis</name>
    <dbReference type="NCBI Taxonomy" id="880071"/>
    <lineage>
        <taxon>Bacteria</taxon>
        <taxon>Pseudomonadati</taxon>
        <taxon>Bacteroidota</taxon>
        <taxon>Cytophagia</taxon>
        <taxon>Cytophagales</taxon>
        <taxon>Bernardetiaceae</taxon>
        <taxon>Bernardetia</taxon>
    </lineage>
</organism>
<dbReference type="EMBL" id="CP003345">
    <property type="protein sequence ID" value="AFM06083.1"/>
    <property type="molecule type" value="Genomic_DNA"/>
</dbReference>
<keyword evidence="12" id="KW-1185">Reference proteome</keyword>
<feature type="transmembrane region" description="Helical" evidence="10">
    <location>
        <begin position="325"/>
        <end position="343"/>
    </location>
</feature>
<feature type="transmembrane region" description="Helical" evidence="10">
    <location>
        <begin position="71"/>
        <end position="89"/>
    </location>
</feature>
<keyword evidence="5 10" id="KW-0812">Transmembrane</keyword>
<keyword evidence="8 9" id="KW-0012">Acyltransferase</keyword>
<name>I4AQ48_BERLS</name>
<comment type="subcellular location">
    <subcellularLocation>
        <location evidence="1">Cell membrane</location>
        <topology evidence="1">Multi-pass membrane protein</topology>
    </subcellularLocation>
</comment>
<evidence type="ECO:0000313" key="12">
    <source>
        <dbReference type="Proteomes" id="UP000006054"/>
    </source>
</evidence>
<dbReference type="GO" id="GO:0016746">
    <property type="term" value="F:acyltransferase activity"/>
    <property type="evidence" value="ECO:0007669"/>
    <property type="project" value="UniProtKB-KW"/>
</dbReference>
<evidence type="ECO:0000313" key="11">
    <source>
        <dbReference type="EMBL" id="AFM06083.1"/>
    </source>
</evidence>
<dbReference type="HOGENOM" id="CLU_025255_4_1_10"/>
<dbReference type="PIRSF" id="PIRSF016636">
    <property type="entry name" value="AlgI_DltB"/>
    <property type="match status" value="1"/>
</dbReference>
<gene>
    <name evidence="11" type="ordered locus">Fleli_3771</name>
</gene>
<keyword evidence="4 9" id="KW-0808">Transferase</keyword>
<evidence type="ECO:0000256" key="2">
    <source>
        <dbReference type="ARBA" id="ARBA00010323"/>
    </source>
</evidence>
<dbReference type="RefSeq" id="WP_014799507.1">
    <property type="nucleotide sequence ID" value="NC_018018.1"/>
</dbReference>
<keyword evidence="3 9" id="KW-1003">Cell membrane</keyword>
<evidence type="ECO:0000256" key="1">
    <source>
        <dbReference type="ARBA" id="ARBA00004651"/>
    </source>
</evidence>
<feature type="transmembrane region" description="Helical" evidence="10">
    <location>
        <begin position="488"/>
        <end position="509"/>
    </location>
</feature>
<evidence type="ECO:0000256" key="6">
    <source>
        <dbReference type="ARBA" id="ARBA00022989"/>
    </source>
</evidence>
<dbReference type="PATRIC" id="fig|880071.3.peg.3777"/>
<feature type="transmembrane region" description="Helical" evidence="10">
    <location>
        <begin position="460"/>
        <end position="476"/>
    </location>
</feature>
<evidence type="ECO:0000256" key="10">
    <source>
        <dbReference type="SAM" id="Phobius"/>
    </source>
</evidence>
<dbReference type="AlphaFoldDB" id="I4AQ48"/>
<dbReference type="OrthoDB" id="9805788at2"/>
<dbReference type="InterPro" id="IPR028362">
    <property type="entry name" value="AlgI"/>
</dbReference>
<evidence type="ECO:0000256" key="7">
    <source>
        <dbReference type="ARBA" id="ARBA00023136"/>
    </source>
</evidence>
<keyword evidence="7 9" id="KW-0472">Membrane</keyword>
<protein>
    <submittedName>
        <fullName evidence="11">Putative membrane protein involved in D-alanine export</fullName>
    </submittedName>
</protein>
<feature type="transmembrane region" description="Helical" evidence="10">
    <location>
        <begin position="24"/>
        <end position="45"/>
    </location>
</feature>
<evidence type="ECO:0000256" key="5">
    <source>
        <dbReference type="ARBA" id="ARBA00022692"/>
    </source>
</evidence>
<dbReference type="InterPro" id="IPR051085">
    <property type="entry name" value="MB_O-acyltransferase"/>
</dbReference>
<proteinExistence type="inferred from homology"/>
<dbReference type="InterPro" id="IPR024194">
    <property type="entry name" value="Ac/AlaTfrase_AlgI/DltB"/>
</dbReference>
<accession>I4AQ48</accession>
<evidence type="ECO:0000256" key="9">
    <source>
        <dbReference type="PIRNR" id="PIRNR016636"/>
    </source>
</evidence>
<dbReference type="KEGG" id="fli:Fleli_3771"/>
<dbReference type="InterPro" id="IPR004299">
    <property type="entry name" value="MBOAT_fam"/>
</dbReference>
<evidence type="ECO:0000256" key="8">
    <source>
        <dbReference type="ARBA" id="ARBA00023315"/>
    </source>
</evidence>
<dbReference type="GO" id="GO:0005886">
    <property type="term" value="C:plasma membrane"/>
    <property type="evidence" value="ECO:0007669"/>
    <property type="project" value="UniProtKB-SubCell"/>
</dbReference>
<dbReference type="GO" id="GO:0042121">
    <property type="term" value="P:alginic acid biosynthetic process"/>
    <property type="evidence" value="ECO:0007669"/>
    <property type="project" value="InterPro"/>
</dbReference>